<dbReference type="CDD" id="cd05013">
    <property type="entry name" value="SIS_RpiR"/>
    <property type="match status" value="1"/>
</dbReference>
<dbReference type="GeneID" id="96228225"/>
<reference evidence="6 7" key="1">
    <citation type="submission" date="2015-09" db="EMBL/GenBank/DDBJ databases">
        <authorList>
            <consortium name="Pathogen Informatics"/>
        </authorList>
    </citation>
    <scope>NUCLEOTIDE SEQUENCE [LARGE SCALE GENOMIC DNA]</scope>
    <source>
        <strain evidence="6 7">2789STDY5834914</strain>
    </source>
</reference>
<dbReference type="SUPFAM" id="SSF46689">
    <property type="entry name" value="Homeodomain-like"/>
    <property type="match status" value="1"/>
</dbReference>
<keyword evidence="3" id="KW-0804">Transcription</keyword>
<dbReference type="SUPFAM" id="SSF53697">
    <property type="entry name" value="SIS domain"/>
    <property type="match status" value="1"/>
</dbReference>
<dbReference type="GO" id="GO:0003677">
    <property type="term" value="F:DNA binding"/>
    <property type="evidence" value="ECO:0007669"/>
    <property type="project" value="UniProtKB-KW"/>
</dbReference>
<dbReference type="Gene3D" id="1.10.10.10">
    <property type="entry name" value="Winged helix-like DNA-binding domain superfamily/Winged helix DNA-binding domain"/>
    <property type="match status" value="1"/>
</dbReference>
<dbReference type="PANTHER" id="PTHR30514">
    <property type="entry name" value="GLUCOKINASE"/>
    <property type="match status" value="1"/>
</dbReference>
<feature type="domain" description="HTH rpiR-type" evidence="4">
    <location>
        <begin position="1"/>
        <end position="77"/>
    </location>
</feature>
<dbReference type="InterPro" id="IPR047640">
    <property type="entry name" value="RpiR-like"/>
</dbReference>
<dbReference type="InterPro" id="IPR036388">
    <property type="entry name" value="WH-like_DNA-bd_sf"/>
</dbReference>
<dbReference type="PROSITE" id="PS51464">
    <property type="entry name" value="SIS"/>
    <property type="match status" value="1"/>
</dbReference>
<gene>
    <name evidence="6" type="primary">ybbH</name>
    <name evidence="6" type="ORF">ERS852526_00929</name>
</gene>
<dbReference type="InterPro" id="IPR001347">
    <property type="entry name" value="SIS_dom"/>
</dbReference>
<dbReference type="AlphaFoldDB" id="A0A174MB34"/>
<dbReference type="OrthoDB" id="1648815at2"/>
<protein>
    <submittedName>
        <fullName evidence="6">Uncharacterized HTH-type transcriptional regulator ybbH</fullName>
    </submittedName>
</protein>
<accession>A0A174MB34</accession>
<sequence length="256" mass="29941">MNTDELMNLYYSEMNENERYICQYLYENRKDFCRDTIDETARKCGVSKSLLVRFAKHLGLNGFRELKAMLRIEERESKVTEWNLLETMTESYHKMLDDFLKRDYNRIFESLCHAKRVVVYGSGSSQARVASEMKRIFLPEKTLIDLHGHDMCQAIEKNIHKDDMVFLISLSGEADYMINLAKRLRVKGTFLVSVTRMSNNPLSACCDENLYIESLHAEVGEYGDYESTTPYFILIELLYLAYQNYLAGKSDKKEDI</sequence>
<dbReference type="EMBL" id="CZAY01000005">
    <property type="protein sequence ID" value="CUP33552.1"/>
    <property type="molecule type" value="Genomic_DNA"/>
</dbReference>
<dbReference type="GO" id="GO:0097367">
    <property type="term" value="F:carbohydrate derivative binding"/>
    <property type="evidence" value="ECO:0007669"/>
    <property type="project" value="InterPro"/>
</dbReference>
<evidence type="ECO:0000259" key="4">
    <source>
        <dbReference type="PROSITE" id="PS51071"/>
    </source>
</evidence>
<feature type="domain" description="SIS" evidence="5">
    <location>
        <begin position="107"/>
        <end position="248"/>
    </location>
</feature>
<evidence type="ECO:0000259" key="5">
    <source>
        <dbReference type="PROSITE" id="PS51464"/>
    </source>
</evidence>
<dbReference type="Gene3D" id="3.40.50.10490">
    <property type="entry name" value="Glucose-6-phosphate isomerase like protein, domain 1"/>
    <property type="match status" value="1"/>
</dbReference>
<evidence type="ECO:0000256" key="3">
    <source>
        <dbReference type="ARBA" id="ARBA00023163"/>
    </source>
</evidence>
<dbReference type="InterPro" id="IPR009057">
    <property type="entry name" value="Homeodomain-like_sf"/>
</dbReference>
<dbReference type="Pfam" id="PF01380">
    <property type="entry name" value="SIS"/>
    <property type="match status" value="1"/>
</dbReference>
<name>A0A174MB34_9FIRM</name>
<dbReference type="Pfam" id="PF01418">
    <property type="entry name" value="HTH_6"/>
    <property type="match status" value="1"/>
</dbReference>
<dbReference type="PROSITE" id="PS51071">
    <property type="entry name" value="HTH_RPIR"/>
    <property type="match status" value="1"/>
</dbReference>
<organism evidence="6 7">
    <name type="scientific">Dorea longicatena</name>
    <dbReference type="NCBI Taxonomy" id="88431"/>
    <lineage>
        <taxon>Bacteria</taxon>
        <taxon>Bacillati</taxon>
        <taxon>Bacillota</taxon>
        <taxon>Clostridia</taxon>
        <taxon>Lachnospirales</taxon>
        <taxon>Lachnospiraceae</taxon>
        <taxon>Dorea</taxon>
    </lineage>
</organism>
<keyword evidence="1" id="KW-0805">Transcription regulation</keyword>
<keyword evidence="2" id="KW-0238">DNA-binding</keyword>
<evidence type="ECO:0000313" key="7">
    <source>
        <dbReference type="Proteomes" id="UP000095485"/>
    </source>
</evidence>
<dbReference type="PANTHER" id="PTHR30514:SF1">
    <property type="entry name" value="HTH-TYPE TRANSCRIPTIONAL REGULATOR HEXR-RELATED"/>
    <property type="match status" value="1"/>
</dbReference>
<evidence type="ECO:0000313" key="6">
    <source>
        <dbReference type="EMBL" id="CUP33552.1"/>
    </source>
</evidence>
<dbReference type="GO" id="GO:0003700">
    <property type="term" value="F:DNA-binding transcription factor activity"/>
    <property type="evidence" value="ECO:0007669"/>
    <property type="project" value="InterPro"/>
</dbReference>
<evidence type="ECO:0000256" key="1">
    <source>
        <dbReference type="ARBA" id="ARBA00023015"/>
    </source>
</evidence>
<dbReference type="InterPro" id="IPR035472">
    <property type="entry name" value="RpiR-like_SIS"/>
</dbReference>
<dbReference type="InterPro" id="IPR000281">
    <property type="entry name" value="HTH_RpiR"/>
</dbReference>
<evidence type="ECO:0000256" key="2">
    <source>
        <dbReference type="ARBA" id="ARBA00023125"/>
    </source>
</evidence>
<proteinExistence type="predicted"/>
<dbReference type="InterPro" id="IPR046348">
    <property type="entry name" value="SIS_dom_sf"/>
</dbReference>
<dbReference type="GO" id="GO:1901135">
    <property type="term" value="P:carbohydrate derivative metabolic process"/>
    <property type="evidence" value="ECO:0007669"/>
    <property type="project" value="InterPro"/>
</dbReference>
<dbReference type="Proteomes" id="UP000095485">
    <property type="component" value="Unassembled WGS sequence"/>
</dbReference>
<dbReference type="RefSeq" id="WP_055282210.1">
    <property type="nucleotide sequence ID" value="NZ_CZAY01000005.1"/>
</dbReference>